<evidence type="ECO:0000256" key="1">
    <source>
        <dbReference type="SAM" id="MobiDB-lite"/>
    </source>
</evidence>
<dbReference type="AlphaFoldDB" id="A0AA40K4Q0"/>
<keyword evidence="2" id="KW-0812">Transmembrane</keyword>
<evidence type="ECO:0000313" key="4">
    <source>
        <dbReference type="Proteomes" id="UP001172155"/>
    </source>
</evidence>
<keyword evidence="2" id="KW-1133">Transmembrane helix</keyword>
<feature type="transmembrane region" description="Helical" evidence="2">
    <location>
        <begin position="269"/>
        <end position="288"/>
    </location>
</feature>
<feature type="region of interest" description="Disordered" evidence="1">
    <location>
        <begin position="350"/>
        <end position="380"/>
    </location>
</feature>
<accession>A0AA40K4Q0</accession>
<keyword evidence="2" id="KW-0472">Membrane</keyword>
<organism evidence="3 4">
    <name type="scientific">Schizothecium vesticola</name>
    <dbReference type="NCBI Taxonomy" id="314040"/>
    <lineage>
        <taxon>Eukaryota</taxon>
        <taxon>Fungi</taxon>
        <taxon>Dikarya</taxon>
        <taxon>Ascomycota</taxon>
        <taxon>Pezizomycotina</taxon>
        <taxon>Sordariomycetes</taxon>
        <taxon>Sordariomycetidae</taxon>
        <taxon>Sordariales</taxon>
        <taxon>Schizotheciaceae</taxon>
        <taxon>Schizothecium</taxon>
    </lineage>
</organism>
<evidence type="ECO:0000313" key="3">
    <source>
        <dbReference type="EMBL" id="KAK0745829.1"/>
    </source>
</evidence>
<feature type="transmembrane region" description="Helical" evidence="2">
    <location>
        <begin position="46"/>
        <end position="64"/>
    </location>
</feature>
<protein>
    <submittedName>
        <fullName evidence="3">Uncharacterized protein</fullName>
    </submittedName>
</protein>
<feature type="transmembrane region" description="Helical" evidence="2">
    <location>
        <begin position="155"/>
        <end position="177"/>
    </location>
</feature>
<sequence length="403" mass="44773">MASDGETSICGLDGNPDLTGLGVRSAFYLQTISFAIAGEFLDSEAGYLHSSAIGLLLAIIVALLRETIRGTLLAPEVSVVMWLFSLQLFASFKTARKSALLTLRLHQFLILAFIGYATWFWFKGLDILPQTACTEWAFFFAKVELRGWFRTLSKVIWGMVCGFTGLIILWTIVYLIVKGQTQTEVVHIPTEADGQFAEMMTFFFPEGQTTLPGILQDAPSLAKAGVMSIFMTLAVLRNSLFLVVILVSVELQVHWNSIRGVQSLDSVSQLIPFIVALGQLVHVVYTTVRGKDAMDRGQQMMDFLVHPVIRQDAKQYGTVKPPRCPKRDVSQLDEEQHEMIEAAEEPAIQDEIPSRESVDADTVSDIGQPPVPTSPIDITDTAPMSDIQVAQRLYRLYHLNNLD</sequence>
<evidence type="ECO:0000256" key="2">
    <source>
        <dbReference type="SAM" id="Phobius"/>
    </source>
</evidence>
<feature type="transmembrane region" description="Helical" evidence="2">
    <location>
        <begin position="229"/>
        <end position="249"/>
    </location>
</feature>
<keyword evidence="4" id="KW-1185">Reference proteome</keyword>
<comment type="caution">
    <text evidence="3">The sequence shown here is derived from an EMBL/GenBank/DDBJ whole genome shotgun (WGS) entry which is preliminary data.</text>
</comment>
<proteinExistence type="predicted"/>
<name>A0AA40K4Q0_9PEZI</name>
<reference evidence="3" key="1">
    <citation type="submission" date="2023-06" db="EMBL/GenBank/DDBJ databases">
        <title>Genome-scale phylogeny and comparative genomics of the fungal order Sordariales.</title>
        <authorList>
            <consortium name="Lawrence Berkeley National Laboratory"/>
            <person name="Hensen N."/>
            <person name="Bonometti L."/>
            <person name="Westerberg I."/>
            <person name="Brannstrom I.O."/>
            <person name="Guillou S."/>
            <person name="Cros-Aarteil S."/>
            <person name="Calhoun S."/>
            <person name="Haridas S."/>
            <person name="Kuo A."/>
            <person name="Mondo S."/>
            <person name="Pangilinan J."/>
            <person name="Riley R."/>
            <person name="LaButti K."/>
            <person name="Andreopoulos B."/>
            <person name="Lipzen A."/>
            <person name="Chen C."/>
            <person name="Yanf M."/>
            <person name="Daum C."/>
            <person name="Ng V."/>
            <person name="Clum A."/>
            <person name="Steindorff A."/>
            <person name="Ohm R."/>
            <person name="Martin F."/>
            <person name="Silar P."/>
            <person name="Natvig D."/>
            <person name="Lalanne C."/>
            <person name="Gautier V."/>
            <person name="Ament-velasquez S.L."/>
            <person name="Kruys A."/>
            <person name="Hutchinson M.I."/>
            <person name="Powell A.J."/>
            <person name="Barry K."/>
            <person name="Miller A.N."/>
            <person name="Grigoriev I.V."/>
            <person name="Debuchy R."/>
            <person name="Gladieux P."/>
            <person name="Thoren M.H."/>
            <person name="Johannesson H."/>
        </authorList>
    </citation>
    <scope>NUCLEOTIDE SEQUENCE</scope>
    <source>
        <strain evidence="3">SMH3187-1</strain>
    </source>
</reference>
<feature type="transmembrane region" description="Helical" evidence="2">
    <location>
        <begin position="101"/>
        <end position="122"/>
    </location>
</feature>
<gene>
    <name evidence="3" type="ORF">B0T18DRAFT_410248</name>
</gene>
<dbReference type="Proteomes" id="UP001172155">
    <property type="component" value="Unassembled WGS sequence"/>
</dbReference>
<dbReference type="EMBL" id="JAUKUD010000004">
    <property type="protein sequence ID" value="KAK0745829.1"/>
    <property type="molecule type" value="Genomic_DNA"/>
</dbReference>